<dbReference type="Gene3D" id="3.40.50.1820">
    <property type="entry name" value="alpha/beta hydrolase"/>
    <property type="match status" value="1"/>
</dbReference>
<reference evidence="2 3" key="1">
    <citation type="journal article" date="2019" name="Environ. Microbiol.">
        <title>An active ?-lactamase is a part of an orchestrated cell wall stress resistance network of Bacillus subtilis and related rhizosphere species.</title>
        <authorList>
            <person name="Bucher T."/>
            <person name="Keren-Paz A."/>
            <person name="Hausser J."/>
            <person name="Olender T."/>
            <person name="Cytryn E."/>
            <person name="Kolodkin-Gal I."/>
        </authorList>
    </citation>
    <scope>NUCLEOTIDE SEQUENCE [LARGE SCALE GENOMIC DNA]</scope>
    <source>
        <strain evidence="2 3">I71</strain>
    </source>
</reference>
<dbReference type="RefSeq" id="WP_423060135.1">
    <property type="nucleotide sequence ID" value="NZ_SZOM01000552.1"/>
</dbReference>
<gene>
    <name evidence="2" type="ORF">FC694_30340</name>
</gene>
<accession>A0A4V5SFP6</accession>
<evidence type="ECO:0000313" key="3">
    <source>
        <dbReference type="Proteomes" id="UP000306037"/>
    </source>
</evidence>
<evidence type="ECO:0000259" key="1">
    <source>
        <dbReference type="Pfam" id="PF24708"/>
    </source>
</evidence>
<organism evidence="2 3">
    <name type="scientific">Bacillus wiedmannii</name>
    <dbReference type="NCBI Taxonomy" id="1890302"/>
    <lineage>
        <taxon>Bacteria</taxon>
        <taxon>Bacillati</taxon>
        <taxon>Bacillota</taxon>
        <taxon>Bacilli</taxon>
        <taxon>Bacillales</taxon>
        <taxon>Bacillaceae</taxon>
        <taxon>Bacillus</taxon>
        <taxon>Bacillus cereus group</taxon>
    </lineage>
</organism>
<name>A0A4V5SFP6_9BACI</name>
<feature type="non-terminal residue" evidence="2">
    <location>
        <position position="89"/>
    </location>
</feature>
<dbReference type="InterPro" id="IPR029058">
    <property type="entry name" value="AB_hydrolase_fold"/>
</dbReference>
<dbReference type="Pfam" id="PF24708">
    <property type="entry name" value="Lip_C"/>
    <property type="match status" value="1"/>
</dbReference>
<dbReference type="InterPro" id="IPR056304">
    <property type="entry name" value="Lip-like_C"/>
</dbReference>
<dbReference type="Proteomes" id="UP000306037">
    <property type="component" value="Unassembled WGS sequence"/>
</dbReference>
<proteinExistence type="predicted"/>
<feature type="domain" description="Lipase-like C-terminal" evidence="1">
    <location>
        <begin position="1"/>
        <end position="89"/>
    </location>
</feature>
<evidence type="ECO:0000313" key="2">
    <source>
        <dbReference type="EMBL" id="TKH07792.1"/>
    </source>
</evidence>
<dbReference type="AlphaFoldDB" id="A0A4V5SFP6"/>
<dbReference type="EMBL" id="SZOM01000552">
    <property type="protein sequence ID" value="TKH07792.1"/>
    <property type="molecule type" value="Genomic_DNA"/>
</dbReference>
<feature type="non-terminal residue" evidence="2">
    <location>
        <position position="1"/>
    </location>
</feature>
<comment type="caution">
    <text evidence="2">The sequence shown here is derived from an EMBL/GenBank/DDBJ whole genome shotgun (WGS) entry which is preliminary data.</text>
</comment>
<sequence length="89" mass="9787">SVTTLATPHNGTTLADGSLLLPFVKDLLITAASFGGNNNLSLYDFKLDQWGIKKNTGESFFQYTDRIVNSSLWKDTKDISQWDLSTDGA</sequence>
<protein>
    <submittedName>
        <fullName evidence="2">Lipase</fullName>
    </submittedName>
</protein>